<dbReference type="GO" id="GO:0008113">
    <property type="term" value="F:peptide-methionine (S)-S-oxide reductase activity"/>
    <property type="evidence" value="ECO:0007669"/>
    <property type="project" value="UniProtKB-EC"/>
</dbReference>
<dbReference type="Gene3D" id="3.30.1060.10">
    <property type="entry name" value="Peptide methionine sulphoxide reductase MsrA"/>
    <property type="match status" value="1"/>
</dbReference>
<dbReference type="InterPro" id="IPR036509">
    <property type="entry name" value="Met_Sox_Rdtase_MsrA_sf"/>
</dbReference>
<dbReference type="EMBL" id="SRSF01000005">
    <property type="protein sequence ID" value="THH37965.1"/>
    <property type="molecule type" value="Genomic_DNA"/>
</dbReference>
<comment type="catalytic activity">
    <reaction evidence="3">
        <text>L-methionyl-[protein] + [thioredoxin]-disulfide + H2O = L-methionyl-(S)-S-oxide-[protein] + [thioredoxin]-dithiol</text>
        <dbReference type="Rhea" id="RHEA:14217"/>
        <dbReference type="Rhea" id="RHEA-COMP:10698"/>
        <dbReference type="Rhea" id="RHEA-COMP:10700"/>
        <dbReference type="Rhea" id="RHEA-COMP:12313"/>
        <dbReference type="Rhea" id="RHEA-COMP:12315"/>
        <dbReference type="ChEBI" id="CHEBI:15377"/>
        <dbReference type="ChEBI" id="CHEBI:16044"/>
        <dbReference type="ChEBI" id="CHEBI:29950"/>
        <dbReference type="ChEBI" id="CHEBI:44120"/>
        <dbReference type="ChEBI" id="CHEBI:50058"/>
        <dbReference type="EC" id="1.8.4.11"/>
    </reaction>
</comment>
<evidence type="ECO:0000313" key="6">
    <source>
        <dbReference type="EMBL" id="THH37965.1"/>
    </source>
</evidence>
<protein>
    <recommendedName>
        <fullName evidence="1">peptide-methionine (S)-S-oxide reductase</fullName>
        <ecNumber evidence="1">1.8.4.11</ecNumber>
    </recommendedName>
</protein>
<keyword evidence="7" id="KW-1185">Reference proteome</keyword>
<evidence type="ECO:0000256" key="3">
    <source>
        <dbReference type="ARBA" id="ARBA00047806"/>
    </source>
</evidence>
<comment type="catalytic activity">
    <reaction evidence="4">
        <text>[thioredoxin]-disulfide + L-methionine + H2O = L-methionine (S)-S-oxide + [thioredoxin]-dithiol</text>
        <dbReference type="Rhea" id="RHEA:19993"/>
        <dbReference type="Rhea" id="RHEA-COMP:10698"/>
        <dbReference type="Rhea" id="RHEA-COMP:10700"/>
        <dbReference type="ChEBI" id="CHEBI:15377"/>
        <dbReference type="ChEBI" id="CHEBI:29950"/>
        <dbReference type="ChEBI" id="CHEBI:50058"/>
        <dbReference type="ChEBI" id="CHEBI:57844"/>
        <dbReference type="ChEBI" id="CHEBI:58772"/>
        <dbReference type="EC" id="1.8.4.11"/>
    </reaction>
</comment>
<dbReference type="InterPro" id="IPR002569">
    <property type="entry name" value="Met_Sox_Rdtase_MsrA_dom"/>
</dbReference>
<evidence type="ECO:0000256" key="1">
    <source>
        <dbReference type="ARBA" id="ARBA00012502"/>
    </source>
</evidence>
<dbReference type="EC" id="1.8.4.11" evidence="1"/>
<organism evidence="6 7">
    <name type="scientific">Neolewinella litorea</name>
    <dbReference type="NCBI Taxonomy" id="2562452"/>
    <lineage>
        <taxon>Bacteria</taxon>
        <taxon>Pseudomonadati</taxon>
        <taxon>Bacteroidota</taxon>
        <taxon>Saprospiria</taxon>
        <taxon>Saprospirales</taxon>
        <taxon>Lewinellaceae</taxon>
        <taxon>Neolewinella</taxon>
    </lineage>
</organism>
<accession>A0A4S4NGL9</accession>
<comment type="caution">
    <text evidence="6">The sequence shown here is derived from an EMBL/GenBank/DDBJ whole genome shotgun (WGS) entry which is preliminary data.</text>
</comment>
<dbReference type="SUPFAM" id="SSF55068">
    <property type="entry name" value="Peptide methionine sulfoxide reductase"/>
    <property type="match status" value="1"/>
</dbReference>
<gene>
    <name evidence="6" type="primary">msrA</name>
    <name evidence="6" type="ORF">E4021_13105</name>
</gene>
<dbReference type="Proteomes" id="UP000308528">
    <property type="component" value="Unassembled WGS sequence"/>
</dbReference>
<evidence type="ECO:0000256" key="2">
    <source>
        <dbReference type="ARBA" id="ARBA00023002"/>
    </source>
</evidence>
<dbReference type="Pfam" id="PF01625">
    <property type="entry name" value="PMSR"/>
    <property type="match status" value="1"/>
</dbReference>
<dbReference type="GO" id="GO:0034599">
    <property type="term" value="P:cellular response to oxidative stress"/>
    <property type="evidence" value="ECO:0007669"/>
    <property type="project" value="TreeGrafter"/>
</dbReference>
<dbReference type="NCBIfam" id="TIGR00401">
    <property type="entry name" value="msrA"/>
    <property type="match status" value="1"/>
</dbReference>
<dbReference type="AlphaFoldDB" id="A0A4S4NGL9"/>
<name>A0A4S4NGL9_9BACT</name>
<evidence type="ECO:0000259" key="5">
    <source>
        <dbReference type="Pfam" id="PF01625"/>
    </source>
</evidence>
<proteinExistence type="predicted"/>
<evidence type="ECO:0000313" key="7">
    <source>
        <dbReference type="Proteomes" id="UP000308528"/>
    </source>
</evidence>
<evidence type="ECO:0000256" key="4">
    <source>
        <dbReference type="ARBA" id="ARBA00048782"/>
    </source>
</evidence>
<dbReference type="OrthoDB" id="4174719at2"/>
<dbReference type="GO" id="GO:0005737">
    <property type="term" value="C:cytoplasm"/>
    <property type="evidence" value="ECO:0007669"/>
    <property type="project" value="TreeGrafter"/>
</dbReference>
<dbReference type="GO" id="GO:0033744">
    <property type="term" value="F:L-methionine:thioredoxin-disulfide S-oxidoreductase activity"/>
    <property type="evidence" value="ECO:0007669"/>
    <property type="project" value="RHEA"/>
</dbReference>
<dbReference type="RefSeq" id="WP_136459812.1">
    <property type="nucleotide sequence ID" value="NZ_SRSF01000005.1"/>
</dbReference>
<sequence length="161" mass="18336">MLGSGCFWGREYHLRRLPGVIATQVGFAGGRVAEPTYIQVCEQDTGHAEVVAVTYDTRKLSTRALLTEFFTLHNFEFNRGRGTGQYRSAIFSLQDDEQLATARAMLETLRENGFSPATDVERVTAFYRAEARHQQYCSARGMTPKRRDDYRIRELFAPVKS</sequence>
<dbReference type="PANTHER" id="PTHR42799">
    <property type="entry name" value="MITOCHONDRIAL PEPTIDE METHIONINE SULFOXIDE REDUCTASE"/>
    <property type="match status" value="1"/>
</dbReference>
<reference evidence="6 7" key="1">
    <citation type="submission" date="2019-04" db="EMBL/GenBank/DDBJ databases">
        <title>Lewinella litorea sp. nov., isolated from a marine sand.</title>
        <authorList>
            <person name="Yoon J.-H."/>
        </authorList>
    </citation>
    <scope>NUCLEOTIDE SEQUENCE [LARGE SCALE GENOMIC DNA]</scope>
    <source>
        <strain evidence="6 7">HSMS-39</strain>
    </source>
</reference>
<keyword evidence="2 6" id="KW-0560">Oxidoreductase</keyword>
<dbReference type="InterPro" id="IPR050162">
    <property type="entry name" value="MsrA_MetSO_reductase"/>
</dbReference>
<dbReference type="PANTHER" id="PTHR42799:SF2">
    <property type="entry name" value="MITOCHONDRIAL PEPTIDE METHIONINE SULFOXIDE REDUCTASE"/>
    <property type="match status" value="1"/>
</dbReference>
<feature type="domain" description="Peptide methionine sulphoxide reductase MsrA" evidence="5">
    <location>
        <begin position="1"/>
        <end position="139"/>
    </location>
</feature>